<dbReference type="InterPro" id="IPR020846">
    <property type="entry name" value="MFS_dom"/>
</dbReference>
<feature type="transmembrane region" description="Helical" evidence="6">
    <location>
        <begin position="219"/>
        <end position="245"/>
    </location>
</feature>
<dbReference type="GeneID" id="81602965"/>
<keyword evidence="3 6" id="KW-1133">Transmembrane helix</keyword>
<evidence type="ECO:0000259" key="7">
    <source>
        <dbReference type="PROSITE" id="PS50850"/>
    </source>
</evidence>
<organism evidence="8 9">
    <name type="scientific">Penicillium daleae</name>
    <dbReference type="NCBI Taxonomy" id="63821"/>
    <lineage>
        <taxon>Eukaryota</taxon>
        <taxon>Fungi</taxon>
        <taxon>Dikarya</taxon>
        <taxon>Ascomycota</taxon>
        <taxon>Pezizomycotina</taxon>
        <taxon>Eurotiomycetes</taxon>
        <taxon>Eurotiomycetidae</taxon>
        <taxon>Eurotiales</taxon>
        <taxon>Aspergillaceae</taxon>
        <taxon>Penicillium</taxon>
    </lineage>
</organism>
<keyword evidence="2 6" id="KW-0812">Transmembrane</keyword>
<protein>
    <recommendedName>
        <fullName evidence="7">Major facilitator superfamily (MFS) profile domain-containing protein</fullName>
    </recommendedName>
</protein>
<dbReference type="Pfam" id="PF07690">
    <property type="entry name" value="MFS_1"/>
    <property type="match status" value="1"/>
</dbReference>
<feature type="compositionally biased region" description="Basic and acidic residues" evidence="5">
    <location>
        <begin position="16"/>
        <end position="29"/>
    </location>
</feature>
<gene>
    <name evidence="8" type="ORF">N7458_009340</name>
</gene>
<keyword evidence="4 6" id="KW-0472">Membrane</keyword>
<dbReference type="SUPFAM" id="SSF103473">
    <property type="entry name" value="MFS general substrate transporter"/>
    <property type="match status" value="1"/>
</dbReference>
<proteinExistence type="predicted"/>
<evidence type="ECO:0000256" key="2">
    <source>
        <dbReference type="ARBA" id="ARBA00022692"/>
    </source>
</evidence>
<dbReference type="InterPro" id="IPR011701">
    <property type="entry name" value="MFS"/>
</dbReference>
<dbReference type="RefSeq" id="XP_056761571.1">
    <property type="nucleotide sequence ID" value="XM_056912722.1"/>
</dbReference>
<sequence length="520" mass="57112">MAPRNLTRSARQPETMQHDRLETEERPLLSEEDQCSDDHTTRKVKSFRDPSPAWAILLWGMFAMSGGTFVVPEFNANLALVCHQRYAPSTSQPGQSLGKLTLMEELELCLGDKNAQADVSRLIVYCQFTAGILSAITAPILGSLSDRIGRKPILALSTTGILLYNAVMLLILRYPDAIDVRWILVGYAIEGLGGTYITAIAASQAYITDLSSPRERATLFSYIQACTSLAQAAGPLIAGILIASINSFEGIYWISFASYLLLTLLFLFVLPESRWARSATDDRGINLDTTLRENPLQQVYSSCKSLWESSANRRANLAILAVIEQFVFAVMTCLPPLQMAYSSYLFHWHPTTQSFYMALVNTWSILVLVVLFPVIMTIVRRHIRRKRNRTHSTVFNTGELGAIRTSLILQILGYAGVAVTRSPAWFIFSSLIFACGNPVTPLLTSSLTAHVPSEHSGQLLGMLSFLHAIGRITIPTALNATYSVTIGVFPQALFVVLAGSVSGLFLASLCVKHHGSGSSR</sequence>
<feature type="transmembrane region" description="Helical" evidence="6">
    <location>
        <begin position="425"/>
        <end position="447"/>
    </location>
</feature>
<dbReference type="PANTHER" id="PTHR23507:SF40">
    <property type="entry name" value="TETRACYCLINE-EFFLUX TRANSPORTER"/>
    <property type="match status" value="1"/>
</dbReference>
<evidence type="ECO:0000313" key="9">
    <source>
        <dbReference type="Proteomes" id="UP001213681"/>
    </source>
</evidence>
<feature type="transmembrane region" description="Helical" evidence="6">
    <location>
        <begin position="357"/>
        <end position="379"/>
    </location>
</feature>
<dbReference type="PROSITE" id="PS50850">
    <property type="entry name" value="MFS"/>
    <property type="match status" value="1"/>
</dbReference>
<dbReference type="Proteomes" id="UP001213681">
    <property type="component" value="Unassembled WGS sequence"/>
</dbReference>
<feature type="transmembrane region" description="Helical" evidence="6">
    <location>
        <begin position="153"/>
        <end position="172"/>
    </location>
</feature>
<dbReference type="GO" id="GO:0022857">
    <property type="term" value="F:transmembrane transporter activity"/>
    <property type="evidence" value="ECO:0007669"/>
    <property type="project" value="InterPro"/>
</dbReference>
<name>A0AAD6FZ90_9EURO</name>
<dbReference type="GO" id="GO:0016020">
    <property type="term" value="C:membrane"/>
    <property type="evidence" value="ECO:0007669"/>
    <property type="project" value="UniProtKB-SubCell"/>
</dbReference>
<feature type="compositionally biased region" description="Polar residues" evidence="5">
    <location>
        <begin position="1"/>
        <end position="15"/>
    </location>
</feature>
<dbReference type="AlphaFoldDB" id="A0AAD6FZ90"/>
<feature type="transmembrane region" description="Helical" evidence="6">
    <location>
        <begin position="459"/>
        <end position="482"/>
    </location>
</feature>
<feature type="transmembrane region" description="Helical" evidence="6">
    <location>
        <begin position="317"/>
        <end position="337"/>
    </location>
</feature>
<feature type="transmembrane region" description="Helical" evidence="6">
    <location>
        <begin position="251"/>
        <end position="270"/>
    </location>
</feature>
<evidence type="ECO:0000256" key="4">
    <source>
        <dbReference type="ARBA" id="ARBA00023136"/>
    </source>
</evidence>
<feature type="transmembrane region" description="Helical" evidence="6">
    <location>
        <begin position="52"/>
        <end position="71"/>
    </location>
</feature>
<feature type="domain" description="Major facilitator superfamily (MFS) profile" evidence="7">
    <location>
        <begin position="53"/>
        <end position="515"/>
    </location>
</feature>
<feature type="transmembrane region" description="Helical" evidence="6">
    <location>
        <begin position="184"/>
        <end position="207"/>
    </location>
</feature>
<evidence type="ECO:0000313" key="8">
    <source>
        <dbReference type="EMBL" id="KAJ5438342.1"/>
    </source>
</evidence>
<feature type="region of interest" description="Disordered" evidence="5">
    <location>
        <begin position="1"/>
        <end position="45"/>
    </location>
</feature>
<evidence type="ECO:0000256" key="1">
    <source>
        <dbReference type="ARBA" id="ARBA00004141"/>
    </source>
</evidence>
<reference evidence="8" key="1">
    <citation type="submission" date="2022-12" db="EMBL/GenBank/DDBJ databases">
        <authorList>
            <person name="Petersen C."/>
        </authorList>
    </citation>
    <scope>NUCLEOTIDE SEQUENCE</scope>
    <source>
        <strain evidence="8">IBT 16125</strain>
    </source>
</reference>
<dbReference type="InterPro" id="IPR036259">
    <property type="entry name" value="MFS_trans_sf"/>
</dbReference>
<comment type="caution">
    <text evidence="8">The sequence shown here is derived from an EMBL/GenBank/DDBJ whole genome shotgun (WGS) entry which is preliminary data.</text>
</comment>
<evidence type="ECO:0000256" key="3">
    <source>
        <dbReference type="ARBA" id="ARBA00022989"/>
    </source>
</evidence>
<dbReference type="EMBL" id="JAPVEA010000008">
    <property type="protein sequence ID" value="KAJ5438342.1"/>
    <property type="molecule type" value="Genomic_DNA"/>
</dbReference>
<evidence type="ECO:0000256" key="5">
    <source>
        <dbReference type="SAM" id="MobiDB-lite"/>
    </source>
</evidence>
<comment type="subcellular location">
    <subcellularLocation>
        <location evidence="1">Membrane</location>
        <topology evidence="1">Multi-pass membrane protein</topology>
    </subcellularLocation>
</comment>
<evidence type="ECO:0000256" key="6">
    <source>
        <dbReference type="SAM" id="Phobius"/>
    </source>
</evidence>
<accession>A0AAD6FZ90</accession>
<dbReference type="PANTHER" id="PTHR23507">
    <property type="entry name" value="ZGC:174356"/>
    <property type="match status" value="1"/>
</dbReference>
<reference evidence="8" key="2">
    <citation type="journal article" date="2023" name="IMA Fungus">
        <title>Comparative genomic study of the Penicillium genus elucidates a diverse pangenome and 15 lateral gene transfer events.</title>
        <authorList>
            <person name="Petersen C."/>
            <person name="Sorensen T."/>
            <person name="Nielsen M.R."/>
            <person name="Sondergaard T.E."/>
            <person name="Sorensen J.L."/>
            <person name="Fitzpatrick D.A."/>
            <person name="Frisvad J.C."/>
            <person name="Nielsen K.L."/>
        </authorList>
    </citation>
    <scope>NUCLEOTIDE SEQUENCE</scope>
    <source>
        <strain evidence="8">IBT 16125</strain>
    </source>
</reference>
<feature type="transmembrane region" description="Helical" evidence="6">
    <location>
        <begin position="488"/>
        <end position="511"/>
    </location>
</feature>
<feature type="transmembrane region" description="Helical" evidence="6">
    <location>
        <begin position="400"/>
        <end position="419"/>
    </location>
</feature>
<feature type="transmembrane region" description="Helical" evidence="6">
    <location>
        <begin position="122"/>
        <end position="141"/>
    </location>
</feature>
<keyword evidence="9" id="KW-1185">Reference proteome</keyword>
<dbReference type="Gene3D" id="1.20.1250.20">
    <property type="entry name" value="MFS general substrate transporter like domains"/>
    <property type="match status" value="1"/>
</dbReference>